<comment type="caution">
    <text evidence="1">The sequence shown here is derived from an EMBL/GenBank/DDBJ whole genome shotgun (WGS) entry which is preliminary data.</text>
</comment>
<organism evidence="1 2">
    <name type="scientific">Anaerotruncus colihominis</name>
    <dbReference type="NCBI Taxonomy" id="169435"/>
    <lineage>
        <taxon>Bacteria</taxon>
        <taxon>Bacillati</taxon>
        <taxon>Bacillota</taxon>
        <taxon>Clostridia</taxon>
        <taxon>Eubacteriales</taxon>
        <taxon>Oscillospiraceae</taxon>
        <taxon>Anaerotruncus</taxon>
    </lineage>
</organism>
<protein>
    <submittedName>
        <fullName evidence="1">Uncharacterized protein</fullName>
    </submittedName>
</protein>
<dbReference type="AlphaFoldDB" id="A0A1Y4MTK6"/>
<dbReference type="EMBL" id="NFKP01000007">
    <property type="protein sequence ID" value="OUP69899.1"/>
    <property type="molecule type" value="Genomic_DNA"/>
</dbReference>
<evidence type="ECO:0000313" key="2">
    <source>
        <dbReference type="Proteomes" id="UP000196386"/>
    </source>
</evidence>
<gene>
    <name evidence="1" type="ORF">B5F11_07070</name>
</gene>
<dbReference type="Proteomes" id="UP000196386">
    <property type="component" value="Unassembled WGS sequence"/>
</dbReference>
<accession>A0A1Y4MTK6</accession>
<evidence type="ECO:0000313" key="1">
    <source>
        <dbReference type="EMBL" id="OUP69899.1"/>
    </source>
</evidence>
<name>A0A1Y4MTK6_9FIRM</name>
<sequence length="65" mass="7552">MRRGTKPDYAAAAPLFAAQPTKVFCRAFFQKSGGRSRLKFFAEAFFQKSGRIRSVRRNPWRRARV</sequence>
<reference evidence="2" key="1">
    <citation type="submission" date="2017-04" db="EMBL/GenBank/DDBJ databases">
        <title>Function of individual gut microbiota members based on whole genome sequencing of pure cultures obtained from chicken caecum.</title>
        <authorList>
            <person name="Medvecky M."/>
            <person name="Cejkova D."/>
            <person name="Polansky O."/>
            <person name="Karasova D."/>
            <person name="Kubasova T."/>
            <person name="Cizek A."/>
            <person name="Rychlik I."/>
        </authorList>
    </citation>
    <scope>NUCLEOTIDE SEQUENCE [LARGE SCALE GENOMIC DNA]</scope>
    <source>
        <strain evidence="2">An175</strain>
    </source>
</reference>
<proteinExistence type="predicted"/>